<keyword evidence="2" id="KW-0418">Kinase</keyword>
<dbReference type="EMBL" id="MTHB01000184">
    <property type="protein sequence ID" value="OXC75327.1"/>
    <property type="molecule type" value="Genomic_DNA"/>
</dbReference>
<protein>
    <submittedName>
        <fullName evidence="2">cAMP-binding catabolite activator and regulatory subunit of cAMP-dependent protein kinase</fullName>
    </submittedName>
</protein>
<sequence length="96" mass="10297">MAPGDSIGQSRILAGLTFGVTVKAATRVVVFRLTKEAMSGVLERHPDVARKILGLPTEQRASEATLPADPVPDDHASGGVIEWLREGVHRLHNLAH</sequence>
<dbReference type="InterPro" id="IPR018490">
    <property type="entry name" value="cNMP-bd_dom_sf"/>
</dbReference>
<keyword evidence="2" id="KW-0808">Transferase</keyword>
<dbReference type="Gene3D" id="2.60.120.10">
    <property type="entry name" value="Jelly Rolls"/>
    <property type="match status" value="1"/>
</dbReference>
<evidence type="ECO:0000259" key="1">
    <source>
        <dbReference type="PROSITE" id="PS50042"/>
    </source>
</evidence>
<feature type="domain" description="Cyclic nucleotide-binding" evidence="1">
    <location>
        <begin position="1"/>
        <end position="59"/>
    </location>
</feature>
<reference evidence="3" key="1">
    <citation type="submission" date="2017-01" db="EMBL/GenBank/DDBJ databases">
        <title>Genome Analysis of Deinococcus marmoris KOPRI26562.</title>
        <authorList>
            <person name="Kim J.H."/>
            <person name="Oh H.-M."/>
        </authorList>
    </citation>
    <scope>NUCLEOTIDE SEQUENCE [LARGE SCALE GENOMIC DNA]</scope>
    <source>
        <strain evidence="3">PAMC 26633</strain>
    </source>
</reference>
<dbReference type="Proteomes" id="UP000214720">
    <property type="component" value="Unassembled WGS sequence"/>
</dbReference>
<dbReference type="PROSITE" id="PS50042">
    <property type="entry name" value="CNMP_BINDING_3"/>
    <property type="match status" value="1"/>
</dbReference>
<gene>
    <name evidence="2" type="ORF">BSU04_27515</name>
</gene>
<dbReference type="InterPro" id="IPR000595">
    <property type="entry name" value="cNMP-bd_dom"/>
</dbReference>
<comment type="caution">
    <text evidence="2">The sequence shown here is derived from an EMBL/GenBank/DDBJ whole genome shotgun (WGS) entry which is preliminary data.</text>
</comment>
<evidence type="ECO:0000313" key="3">
    <source>
        <dbReference type="Proteomes" id="UP000214720"/>
    </source>
</evidence>
<dbReference type="InterPro" id="IPR014710">
    <property type="entry name" value="RmlC-like_jellyroll"/>
</dbReference>
<accession>A0A226WX23</accession>
<dbReference type="SUPFAM" id="SSF51206">
    <property type="entry name" value="cAMP-binding domain-like"/>
    <property type="match status" value="1"/>
</dbReference>
<name>A0A226WX23_CABSO</name>
<evidence type="ECO:0000313" key="2">
    <source>
        <dbReference type="EMBL" id="OXC75327.1"/>
    </source>
</evidence>
<proteinExistence type="predicted"/>
<dbReference type="OrthoDB" id="9775207at2"/>
<organism evidence="2 3">
    <name type="scientific">Caballeronia sordidicola</name>
    <name type="common">Burkholderia sordidicola</name>
    <dbReference type="NCBI Taxonomy" id="196367"/>
    <lineage>
        <taxon>Bacteria</taxon>
        <taxon>Pseudomonadati</taxon>
        <taxon>Pseudomonadota</taxon>
        <taxon>Betaproteobacteria</taxon>
        <taxon>Burkholderiales</taxon>
        <taxon>Burkholderiaceae</taxon>
        <taxon>Caballeronia</taxon>
    </lineage>
</organism>
<dbReference type="GO" id="GO:0016301">
    <property type="term" value="F:kinase activity"/>
    <property type="evidence" value="ECO:0007669"/>
    <property type="project" value="UniProtKB-KW"/>
</dbReference>
<dbReference type="RefSeq" id="WP_089163293.1">
    <property type="nucleotide sequence ID" value="NZ_MTHB01000184.1"/>
</dbReference>
<dbReference type="AlphaFoldDB" id="A0A226WX23"/>